<protein>
    <submittedName>
        <fullName evidence="1">Uncharacterized protein</fullName>
    </submittedName>
</protein>
<accession>A0A644YBQ8</accession>
<sequence length="102" mass="10749">MSGAAGGVDIHPIRVGVDDVGLQIGKTIKEPRRRGVGGPVGAVHQNPEPAQVAFHRRYQVIDIIVAHLIGHIAYLADVLVGFAGDFIGAGENGLLNLLLQRV</sequence>
<reference evidence="1" key="1">
    <citation type="submission" date="2019-08" db="EMBL/GenBank/DDBJ databases">
        <authorList>
            <person name="Kucharzyk K."/>
            <person name="Murdoch R.W."/>
            <person name="Higgins S."/>
            <person name="Loffler F."/>
        </authorList>
    </citation>
    <scope>NUCLEOTIDE SEQUENCE</scope>
</reference>
<dbReference type="AlphaFoldDB" id="A0A644YBQ8"/>
<organism evidence="1">
    <name type="scientific">bioreactor metagenome</name>
    <dbReference type="NCBI Taxonomy" id="1076179"/>
    <lineage>
        <taxon>unclassified sequences</taxon>
        <taxon>metagenomes</taxon>
        <taxon>ecological metagenomes</taxon>
    </lineage>
</organism>
<dbReference type="EMBL" id="VSSQ01004158">
    <property type="protein sequence ID" value="MPM23983.1"/>
    <property type="molecule type" value="Genomic_DNA"/>
</dbReference>
<proteinExistence type="predicted"/>
<name>A0A644YBQ8_9ZZZZ</name>
<comment type="caution">
    <text evidence="1">The sequence shown here is derived from an EMBL/GenBank/DDBJ whole genome shotgun (WGS) entry which is preliminary data.</text>
</comment>
<evidence type="ECO:0000313" key="1">
    <source>
        <dbReference type="EMBL" id="MPM23983.1"/>
    </source>
</evidence>
<gene>
    <name evidence="1" type="ORF">SDC9_70460</name>
</gene>